<name>K9TCT3_9CYAN</name>
<keyword evidence="3" id="KW-1185">Reference proteome</keyword>
<dbReference type="HOGENOM" id="CLU_3273683_0_0_3"/>
<reference evidence="2 3" key="1">
    <citation type="submission" date="2012-06" db="EMBL/GenBank/DDBJ databases">
        <title>Finished chromosome of genome of Oscillatoria acuminata PCC 6304.</title>
        <authorList>
            <consortium name="US DOE Joint Genome Institute"/>
            <person name="Gugger M."/>
            <person name="Coursin T."/>
            <person name="Rippka R."/>
            <person name="Tandeau De Marsac N."/>
            <person name="Huntemann M."/>
            <person name="Wei C.-L."/>
            <person name="Han J."/>
            <person name="Detter J.C."/>
            <person name="Han C."/>
            <person name="Tapia R."/>
            <person name="Davenport K."/>
            <person name="Daligault H."/>
            <person name="Erkkila T."/>
            <person name="Gu W."/>
            <person name="Munk A.C.C."/>
            <person name="Teshima H."/>
            <person name="Xu Y."/>
            <person name="Chain P."/>
            <person name="Chen A."/>
            <person name="Krypides N."/>
            <person name="Mavromatis K."/>
            <person name="Markowitz V."/>
            <person name="Szeto E."/>
            <person name="Ivanova N."/>
            <person name="Mikhailova N."/>
            <person name="Ovchinnikova G."/>
            <person name="Pagani I."/>
            <person name="Pati A."/>
            <person name="Goodwin L."/>
            <person name="Peters L."/>
            <person name="Pitluck S."/>
            <person name="Woyke T."/>
            <person name="Kerfeld C."/>
        </authorList>
    </citation>
    <scope>NUCLEOTIDE SEQUENCE [LARGE SCALE GENOMIC DNA]</scope>
    <source>
        <strain evidence="2 3">PCC 6304</strain>
    </source>
</reference>
<dbReference type="Proteomes" id="UP000010367">
    <property type="component" value="Chromosome"/>
</dbReference>
<evidence type="ECO:0000256" key="1">
    <source>
        <dbReference type="SAM" id="Phobius"/>
    </source>
</evidence>
<evidence type="ECO:0000313" key="2">
    <source>
        <dbReference type="EMBL" id="AFY79941.1"/>
    </source>
</evidence>
<dbReference type="KEGG" id="oac:Oscil6304_0187"/>
<dbReference type="EMBL" id="CP003607">
    <property type="protein sequence ID" value="AFY79941.1"/>
    <property type="molecule type" value="Genomic_DNA"/>
</dbReference>
<keyword evidence="1" id="KW-0812">Transmembrane</keyword>
<evidence type="ECO:0000313" key="3">
    <source>
        <dbReference type="Proteomes" id="UP000010367"/>
    </source>
</evidence>
<dbReference type="InParanoid" id="K9TCT3"/>
<keyword evidence="1" id="KW-1133">Transmembrane helix</keyword>
<feature type="transmembrane region" description="Helical" evidence="1">
    <location>
        <begin position="12"/>
        <end position="37"/>
    </location>
</feature>
<keyword evidence="1" id="KW-0472">Membrane</keyword>
<dbReference type="AlphaFoldDB" id="K9TCT3"/>
<gene>
    <name evidence="2" type="ORF">Oscil6304_0187</name>
</gene>
<protein>
    <submittedName>
        <fullName evidence="2">Uncharacterized protein</fullName>
    </submittedName>
</protein>
<accession>K9TCT3</accession>
<dbReference type="RefSeq" id="WP_015146591.1">
    <property type="nucleotide sequence ID" value="NC_019693.1"/>
</dbReference>
<organism evidence="2 3">
    <name type="scientific">Oscillatoria acuminata PCC 6304</name>
    <dbReference type="NCBI Taxonomy" id="56110"/>
    <lineage>
        <taxon>Bacteria</taxon>
        <taxon>Bacillati</taxon>
        <taxon>Cyanobacteriota</taxon>
        <taxon>Cyanophyceae</taxon>
        <taxon>Oscillatoriophycideae</taxon>
        <taxon>Oscillatoriales</taxon>
        <taxon>Oscillatoriaceae</taxon>
        <taxon>Oscillatoria</taxon>
    </lineage>
</organism>
<sequence>MDPKKPSVVRSFFSLSLFVVLAIAVGLLTANFVFALIEKLG</sequence>
<proteinExistence type="predicted"/>
<dbReference type="STRING" id="56110.Oscil6304_0187"/>